<evidence type="ECO:0000313" key="21">
    <source>
        <dbReference type="Proteomes" id="UP000327007"/>
    </source>
</evidence>
<evidence type="ECO:0000313" key="12">
    <source>
        <dbReference type="EMBL" id="KAB6341071.1"/>
    </source>
</evidence>
<evidence type="ECO:0000313" key="18">
    <source>
        <dbReference type="Proteomes" id="UP000183040"/>
    </source>
</evidence>
<evidence type="ECO:0000256" key="6">
    <source>
        <dbReference type="SAM" id="SignalP"/>
    </source>
</evidence>
<dbReference type="Proteomes" id="UP000183040">
    <property type="component" value="Unassembled WGS sequence"/>
</dbReference>
<reference evidence="21" key="2">
    <citation type="journal article" date="2018" name="J. Anim. Genet.">
        <title>Acquired interbacterial defense systems protect against interspecies antagonism in the human gut microbiome.</title>
        <authorList>
            <person name="Ross B.D."/>
            <person name="Verster A.J."/>
            <person name="Radey M.C."/>
            <person name="Schmidtke D.T."/>
            <person name="Pope C.E."/>
            <person name="Hoffman L.R."/>
            <person name="Hajjar A."/>
            <person name="Peterson S.B."/>
            <person name="Borenstein E."/>
            <person name="Mougous J."/>
        </authorList>
    </citation>
    <scope>NUCLEOTIDE SEQUENCE [LARGE SCALE GENOMIC DNA]</scope>
    <source>
        <strain evidence="21">H204</strain>
    </source>
</reference>
<dbReference type="EMBL" id="FOUM01000014">
    <property type="protein sequence ID" value="SFM93922.1"/>
    <property type="molecule type" value="Genomic_DNA"/>
</dbReference>
<dbReference type="AlphaFoldDB" id="A0A1I4UY74"/>
<evidence type="ECO:0000313" key="17">
    <source>
        <dbReference type="EMBL" id="SFM93922.1"/>
    </source>
</evidence>
<comment type="subcellular location">
    <subcellularLocation>
        <location evidence="1">Cell outer membrane</location>
    </subcellularLocation>
</comment>
<dbReference type="EMBL" id="VYQC01000002">
    <property type="protein sequence ID" value="KAA9049661.1"/>
    <property type="molecule type" value="Genomic_DNA"/>
</dbReference>
<evidence type="ECO:0000256" key="2">
    <source>
        <dbReference type="ARBA" id="ARBA00006275"/>
    </source>
</evidence>
<dbReference type="Proteomes" id="UP000327007">
    <property type="component" value="Unassembled WGS sequence"/>
</dbReference>
<evidence type="ECO:0000313" key="23">
    <source>
        <dbReference type="Proteomes" id="UP000435059"/>
    </source>
</evidence>
<sequence>MKFRYIKSILSAASLLLAVSVTSCIGDLDATPIDPNIVMTFDQASVFNKIYGTLGLTGQKGPDGSGDLDDIDEGTSSFYRMTWCANQLMTDEAIVNSWNDAGVATIADCSWSSSNEIVTGLYYRLTFDITLCNYFLEQTEGLTDDETTRQRAEVRFIRALNNYYLMDMFGNPPYCDKVSTEKPQQIQRADLFAKIEEELKEIGDDATATLAQPLQTTYGRVDRVAAWLLLARMYLNAEVYTGTPQWGKAKEYAQKVIGSGYKLAPVYKHLFMADNDGSNVNKARQEVILPILQDGVRTKSWGGSLFLIAGTHKSDTGMNPWGSKQGWGGPHCRQAMVAKFFPNVNDAPSVLEDQMVVAAKDDRALMCGVQRSTSTGDNMSFTDGFACAKFSNIRADNGLTSDTDNPDMDIPLLRMAEAYLIVAEASIRANNGVSTQETIDAMHEIRKRANAAESASYTLTDIRDEWAREFWFEGRRRIDLIRFGDFGGHTDYNWDWKGGEKQGTEIKEFRNIYPIPANDINANTNLEQNPEY</sequence>
<dbReference type="EMBL" id="WDCP01000005">
    <property type="protein sequence ID" value="KAB6341071.1"/>
    <property type="molecule type" value="Genomic_DNA"/>
</dbReference>
<dbReference type="EMBL" id="WDCG01000017">
    <property type="protein sequence ID" value="KAB6421905.1"/>
    <property type="molecule type" value="Genomic_DNA"/>
</dbReference>
<dbReference type="GO" id="GO:0009279">
    <property type="term" value="C:cell outer membrane"/>
    <property type="evidence" value="ECO:0007669"/>
    <property type="project" value="UniProtKB-SubCell"/>
</dbReference>
<feature type="domain" description="RagB/SusD" evidence="7">
    <location>
        <begin position="373"/>
        <end position="532"/>
    </location>
</feature>
<dbReference type="Gene3D" id="1.25.40.10">
    <property type="entry name" value="Tetratricopeptide repeat domain"/>
    <property type="match status" value="1"/>
</dbReference>
<evidence type="ECO:0000256" key="4">
    <source>
        <dbReference type="ARBA" id="ARBA00023136"/>
    </source>
</evidence>
<evidence type="ECO:0000313" key="13">
    <source>
        <dbReference type="EMBL" id="KAB6421905.1"/>
    </source>
</evidence>
<dbReference type="EMBL" id="JAIWWW010000001">
    <property type="protein sequence ID" value="MCA4521720.1"/>
    <property type="molecule type" value="Genomic_DNA"/>
</dbReference>
<keyword evidence="23" id="KW-1185">Reference proteome</keyword>
<keyword evidence="4" id="KW-0472">Membrane</keyword>
<evidence type="ECO:0000256" key="1">
    <source>
        <dbReference type="ARBA" id="ARBA00004442"/>
    </source>
</evidence>
<reference evidence="9" key="4">
    <citation type="journal article" date="2019" name="bioRxiv">
        <title>Acquired interbacterial defense systems protect against interspecies antagonism in the human gut microbiome.</title>
        <authorList>
            <person name="Ross B.D."/>
            <person name="Verster A.J."/>
            <person name="Radey M.C."/>
            <person name="Schmidtke D.T."/>
            <person name="Pope C.E."/>
            <person name="Hoffman L.R."/>
            <person name="Hajjar A.M."/>
            <person name="Peterson S.B."/>
            <person name="Borenstein E."/>
            <person name="Mougous J.D."/>
        </authorList>
    </citation>
    <scope>NUCLEOTIDE SEQUENCE</scope>
    <source>
        <strain evidence="9">H204</strain>
    </source>
</reference>
<evidence type="ECO:0000313" key="19">
    <source>
        <dbReference type="Proteomes" id="UP000183766"/>
    </source>
</evidence>
<dbReference type="EMBL" id="WDED01000029">
    <property type="protein sequence ID" value="KAB6145474.1"/>
    <property type="molecule type" value="Genomic_DNA"/>
</dbReference>
<dbReference type="Gene3D" id="1.10.3780.10">
    <property type="entry name" value="SusD-like"/>
    <property type="match status" value="1"/>
</dbReference>
<reference evidence="18 19" key="1">
    <citation type="submission" date="2016-10" db="EMBL/GenBank/DDBJ databases">
        <authorList>
            <person name="de Groot N.N."/>
        </authorList>
    </citation>
    <scope>NUCLEOTIDE SEQUENCE [LARGE SCALE GENOMIC DNA]</scope>
    <source>
        <strain evidence="17 19">NLAE-zl-C202</strain>
        <strain evidence="16 18">NLAE-zl-G339</strain>
    </source>
</reference>
<comment type="similarity">
    <text evidence="2">Belongs to the SusD family.</text>
</comment>
<accession>A0A1I4UY74</accession>
<evidence type="ECO:0000313" key="24">
    <source>
        <dbReference type="Proteomes" id="UP000438288"/>
    </source>
</evidence>
<dbReference type="EMBL" id="QRNE01000035">
    <property type="protein sequence ID" value="RHK28020.1"/>
    <property type="molecule type" value="Genomic_DNA"/>
</dbReference>
<evidence type="ECO:0000313" key="25">
    <source>
        <dbReference type="Proteomes" id="UP000471447"/>
    </source>
</evidence>
<dbReference type="Pfam" id="PF14322">
    <property type="entry name" value="SusD-like_3"/>
    <property type="match status" value="1"/>
</dbReference>
<reference evidence="15 20" key="3">
    <citation type="submission" date="2018-08" db="EMBL/GenBank/DDBJ databases">
        <title>A genome reference for cultivated species of the human gut microbiota.</title>
        <authorList>
            <person name="Zou Y."/>
            <person name="Xue W."/>
            <person name="Luo G."/>
        </authorList>
    </citation>
    <scope>NUCLEOTIDE SEQUENCE [LARGE SCALE GENOMIC DNA]</scope>
    <source>
        <strain evidence="15 20">AF46-11NS</strain>
    </source>
</reference>
<reference evidence="22 23" key="5">
    <citation type="journal article" date="2019" name="Nat. Med.">
        <title>A library of human gut bacterial isolates paired with longitudinal multiomics data enables mechanistic microbiome research.</title>
        <authorList>
            <person name="Poyet M."/>
            <person name="Groussin M."/>
            <person name="Gibbons S.M."/>
            <person name="Avila-Pacheco J."/>
            <person name="Jiang X."/>
            <person name="Kearney S.M."/>
            <person name="Perrotta A.R."/>
            <person name="Berdy B."/>
            <person name="Zhao S."/>
            <person name="Lieberman T.D."/>
            <person name="Swanson P.K."/>
            <person name="Smith M."/>
            <person name="Roesemann S."/>
            <person name="Alexander J.E."/>
            <person name="Rich S.A."/>
            <person name="Livny J."/>
            <person name="Vlamakis H."/>
            <person name="Clish C."/>
            <person name="Bullock K."/>
            <person name="Deik A."/>
            <person name="Scott J."/>
            <person name="Pierce K.A."/>
            <person name="Xavier R.J."/>
            <person name="Alm E.J."/>
        </authorList>
    </citation>
    <scope>NUCLEOTIDE SEQUENCE [LARGE SCALE GENOMIC DNA]</scope>
    <source>
        <strain evidence="12 24">BIOML-A16</strain>
        <strain evidence="11 22">BIOML-A58</strain>
        <strain evidence="13 25">BIOML-A7</strain>
        <strain evidence="10 23">BIOML-A74</strain>
    </source>
</reference>
<dbReference type="Gene3D" id="1.25.40.390">
    <property type="match status" value="1"/>
</dbReference>
<evidence type="ECO:0000313" key="14">
    <source>
        <dbReference type="EMBL" id="MCA4521720.1"/>
    </source>
</evidence>
<evidence type="ECO:0000313" key="16">
    <source>
        <dbReference type="EMBL" id="SEA94616.1"/>
    </source>
</evidence>
<dbReference type="Proteomes" id="UP000285503">
    <property type="component" value="Unassembled WGS sequence"/>
</dbReference>
<evidence type="ECO:0000256" key="3">
    <source>
        <dbReference type="ARBA" id="ARBA00022729"/>
    </source>
</evidence>
<dbReference type="Pfam" id="PF07980">
    <property type="entry name" value="SusD_RagB"/>
    <property type="match status" value="1"/>
</dbReference>
<organism evidence="17 19">
    <name type="scientific">Bacteroides xylanisolvens</name>
    <dbReference type="NCBI Taxonomy" id="371601"/>
    <lineage>
        <taxon>Bacteria</taxon>
        <taxon>Pseudomonadati</taxon>
        <taxon>Bacteroidota</taxon>
        <taxon>Bacteroidia</taxon>
        <taxon>Bacteroidales</taxon>
        <taxon>Bacteroidaceae</taxon>
        <taxon>Bacteroides</taxon>
    </lineage>
</organism>
<evidence type="ECO:0000313" key="20">
    <source>
        <dbReference type="Proteomes" id="UP000285503"/>
    </source>
</evidence>
<keyword evidence="3 6" id="KW-0732">Signal</keyword>
<dbReference type="Proteomes" id="UP000438288">
    <property type="component" value="Unassembled WGS sequence"/>
</dbReference>
<reference evidence="14" key="7">
    <citation type="submission" date="2023-08" db="EMBL/GenBank/DDBJ databases">
        <title>Mucin Metabolism Genes Underlie the Key Renovations of Bacteroides xylanisolvens Genomes in Captive Great Apes.</title>
        <authorList>
            <person name="Nishida A.H."/>
        </authorList>
    </citation>
    <scope>NUCLEOTIDE SEQUENCE</scope>
    <source>
        <strain evidence="14">P19.10B</strain>
    </source>
</reference>
<dbReference type="InterPro" id="IPR011990">
    <property type="entry name" value="TPR-like_helical_dom_sf"/>
</dbReference>
<dbReference type="InterPro" id="IPR012944">
    <property type="entry name" value="SusD_RagB_dom"/>
</dbReference>
<proteinExistence type="inferred from homology"/>
<evidence type="ECO:0000259" key="7">
    <source>
        <dbReference type="Pfam" id="PF07980"/>
    </source>
</evidence>
<gene>
    <name evidence="15" type="ORF">DW075_08280</name>
    <name evidence="9" type="ORF">F6S82_04100</name>
    <name evidence="11" type="ORF">GA398_17380</name>
    <name evidence="10" type="ORF">GA574_09840</name>
    <name evidence="13" type="ORF">GAZ26_15935</name>
    <name evidence="12" type="ORF">GAZ43_04250</name>
    <name evidence="14" type="ORF">LDZ35_00605</name>
    <name evidence="16" type="ORF">SAMN04487924_11955</name>
    <name evidence="17" type="ORF">SAMN05216250_11463</name>
</gene>
<dbReference type="PROSITE" id="PS51257">
    <property type="entry name" value="PROKAR_LIPOPROTEIN"/>
    <property type="match status" value="1"/>
</dbReference>
<keyword evidence="5" id="KW-0998">Cell outer membrane</keyword>
<evidence type="ECO:0000256" key="5">
    <source>
        <dbReference type="ARBA" id="ARBA00023237"/>
    </source>
</evidence>
<dbReference type="EMBL" id="WDES01000014">
    <property type="protein sequence ID" value="KAB6088280.1"/>
    <property type="molecule type" value="Genomic_DNA"/>
</dbReference>
<feature type="domain" description="SusD-like N-terminal" evidence="8">
    <location>
        <begin position="84"/>
        <end position="235"/>
    </location>
</feature>
<feature type="signal peptide" evidence="6">
    <location>
        <begin position="1"/>
        <end position="25"/>
    </location>
</feature>
<evidence type="ECO:0000313" key="10">
    <source>
        <dbReference type="EMBL" id="KAB6088280.1"/>
    </source>
</evidence>
<dbReference type="Proteomes" id="UP000434604">
    <property type="component" value="Unassembled WGS sequence"/>
</dbReference>
<name>A0A1I4UY74_9BACE</name>
<dbReference type="RefSeq" id="WP_008645150.1">
    <property type="nucleotide sequence ID" value="NZ_BAABZH010000001.1"/>
</dbReference>
<feature type="chain" id="PRO_5010473280" evidence="6">
    <location>
        <begin position="26"/>
        <end position="532"/>
    </location>
</feature>
<reference evidence="9" key="6">
    <citation type="submission" date="2019-09" db="EMBL/GenBank/DDBJ databases">
        <authorList>
            <person name="Ross B.D."/>
            <person name="Verster A.J."/>
            <person name="Radey M.C."/>
            <person name="Schmidtke D.T."/>
            <person name="Pope C.E."/>
            <person name="Hoffman L.R."/>
            <person name="Hajjar A.M."/>
            <person name="Peterson S.B."/>
            <person name="Borenstein E."/>
            <person name="Mougous J.D."/>
        </authorList>
    </citation>
    <scope>NUCLEOTIDE SEQUENCE</scope>
    <source>
        <strain evidence="9">H204</strain>
    </source>
</reference>
<dbReference type="CDD" id="cd08977">
    <property type="entry name" value="SusD"/>
    <property type="match status" value="1"/>
</dbReference>
<dbReference type="EMBL" id="FNRP01000019">
    <property type="protein sequence ID" value="SEA94616.1"/>
    <property type="molecule type" value="Genomic_DNA"/>
</dbReference>
<evidence type="ECO:0000313" key="15">
    <source>
        <dbReference type="EMBL" id="RHK28020.1"/>
    </source>
</evidence>
<dbReference type="InterPro" id="IPR033985">
    <property type="entry name" value="SusD-like_N"/>
</dbReference>
<dbReference type="Proteomes" id="UP000471447">
    <property type="component" value="Unassembled WGS sequence"/>
</dbReference>
<protein>
    <submittedName>
        <fullName evidence="9">RagB/SusD family nutrient uptake outer membrane protein</fullName>
    </submittedName>
    <submittedName>
        <fullName evidence="17">Starch-binding associating with outer membrane</fullName>
    </submittedName>
</protein>
<dbReference type="Proteomes" id="UP001197958">
    <property type="component" value="Unassembled WGS sequence"/>
</dbReference>
<evidence type="ECO:0000313" key="9">
    <source>
        <dbReference type="EMBL" id="KAA9049661.1"/>
    </source>
</evidence>
<dbReference type="SUPFAM" id="SSF48452">
    <property type="entry name" value="TPR-like"/>
    <property type="match status" value="1"/>
</dbReference>
<evidence type="ECO:0000313" key="11">
    <source>
        <dbReference type="EMBL" id="KAB6145474.1"/>
    </source>
</evidence>
<evidence type="ECO:0000313" key="22">
    <source>
        <dbReference type="Proteomes" id="UP000434604"/>
    </source>
</evidence>
<dbReference type="Proteomes" id="UP000435059">
    <property type="component" value="Unassembled WGS sequence"/>
</dbReference>
<dbReference type="Proteomes" id="UP000183766">
    <property type="component" value="Unassembled WGS sequence"/>
</dbReference>
<evidence type="ECO:0000259" key="8">
    <source>
        <dbReference type="Pfam" id="PF14322"/>
    </source>
</evidence>